<dbReference type="OrthoDB" id="6101015at2759"/>
<dbReference type="PANTHER" id="PTHR37162">
    <property type="entry name" value="HAT FAMILY DIMERISATION DOMAINCONTAINING PROTEIN-RELATED"/>
    <property type="match status" value="1"/>
</dbReference>
<evidence type="ECO:0008006" key="3">
    <source>
        <dbReference type="Google" id="ProtNLM"/>
    </source>
</evidence>
<dbReference type="AlphaFoldDB" id="A0A9Q0Y8P4"/>
<accession>A0A9Q0Y8P4</accession>
<dbReference type="Proteomes" id="UP001152320">
    <property type="component" value="Unassembled WGS sequence"/>
</dbReference>
<organism evidence="1 2">
    <name type="scientific">Holothuria leucospilota</name>
    <name type="common">Black long sea cucumber</name>
    <name type="synonym">Mertensiothuria leucospilota</name>
    <dbReference type="NCBI Taxonomy" id="206669"/>
    <lineage>
        <taxon>Eukaryota</taxon>
        <taxon>Metazoa</taxon>
        <taxon>Echinodermata</taxon>
        <taxon>Eleutherozoa</taxon>
        <taxon>Echinozoa</taxon>
        <taxon>Holothuroidea</taxon>
        <taxon>Aspidochirotacea</taxon>
        <taxon>Aspidochirotida</taxon>
        <taxon>Holothuriidae</taxon>
        <taxon>Holothuria</taxon>
    </lineage>
</organism>
<sequence length="357" mass="41276">MKEILIRRLSSSTDLSESDRELLGQDDEDRFSCDDDDMPQVNRCEEPRNFTLDKKMRAAIYAAKLETIQTLPLVTVQAVIEETGDRLDEVEKGVKDKFQWRWLEEKEDNEDFFSTYIRKINQPAYKLKDGLSEVLHKGLVKKLREVPFSMNIDECTAKNNQKILSILVSYFCEEEKATVVYPLASVSLKVVSAEVVYQAVCEVFEKENIPYGNLISVLSDSAAYMRGKTSGFETLLRKRKAPHLLDIDGDVCHHIHNSVKQFCSHFENTVEQLCDDLNNDIKRSADVKSWLQELCGIYSCVFHTPNERIPHRWLSVLDVSSDILNMLPAILCMYFSYVPNNLKHLYKELMQVKDYSY</sequence>
<dbReference type="PANTHER" id="PTHR37162:SF1">
    <property type="entry name" value="BED-TYPE DOMAIN-CONTAINING PROTEIN"/>
    <property type="match status" value="1"/>
</dbReference>
<evidence type="ECO:0000313" key="2">
    <source>
        <dbReference type="Proteomes" id="UP001152320"/>
    </source>
</evidence>
<evidence type="ECO:0000313" key="1">
    <source>
        <dbReference type="EMBL" id="KAJ8017743.1"/>
    </source>
</evidence>
<dbReference type="EMBL" id="JAIZAY010001060">
    <property type="protein sequence ID" value="KAJ8017743.1"/>
    <property type="molecule type" value="Genomic_DNA"/>
</dbReference>
<proteinExistence type="predicted"/>
<keyword evidence="2" id="KW-1185">Reference proteome</keyword>
<protein>
    <recommendedName>
        <fullName evidence="3">DUF4371 domain-containing protein</fullName>
    </recommendedName>
</protein>
<gene>
    <name evidence="1" type="ORF">HOLleu_44630</name>
</gene>
<comment type="caution">
    <text evidence="1">The sequence shown here is derived from an EMBL/GenBank/DDBJ whole genome shotgun (WGS) entry which is preliminary data.</text>
</comment>
<name>A0A9Q0Y8P4_HOLLE</name>
<reference evidence="1" key="1">
    <citation type="submission" date="2021-10" db="EMBL/GenBank/DDBJ databases">
        <title>Tropical sea cucumber genome reveals ecological adaptation and Cuvierian tubules defense mechanism.</title>
        <authorList>
            <person name="Chen T."/>
        </authorList>
    </citation>
    <scope>NUCLEOTIDE SEQUENCE</scope>
    <source>
        <strain evidence="1">Nanhai2018</strain>
        <tissue evidence="1">Muscle</tissue>
    </source>
</reference>